<dbReference type="Proteomes" id="UP000712600">
    <property type="component" value="Unassembled WGS sequence"/>
</dbReference>
<sequence>MSDKMKSRSVLLFFIKQTIESTDRVYSASLNCEKILSLVLREGACGSSWISLSHRLSFAPGGTAPWSSSIPGSGSSHLTTLFRMSPFFTLQAPHSSLSQQLQINLFFSNKAWLRLCGSIWSQVELYVCEGCILGGPRKLFLKSPIFKNCSSGKPNSTGLSSSYHCWFDFAQAGVPI</sequence>
<protein>
    <submittedName>
        <fullName evidence="1">Uncharacterized protein</fullName>
    </submittedName>
</protein>
<gene>
    <name evidence="1" type="ORF">F2Q69_00040743</name>
</gene>
<reference evidence="1" key="1">
    <citation type="submission" date="2019-12" db="EMBL/GenBank/DDBJ databases">
        <title>Genome sequencing and annotation of Brassica cretica.</title>
        <authorList>
            <person name="Studholme D.J."/>
            <person name="Sarris P."/>
        </authorList>
    </citation>
    <scope>NUCLEOTIDE SEQUENCE</scope>
    <source>
        <strain evidence="1">PFS-109/04</strain>
        <tissue evidence="1">Leaf</tissue>
    </source>
</reference>
<evidence type="ECO:0000313" key="1">
    <source>
        <dbReference type="EMBL" id="KAF3501460.1"/>
    </source>
</evidence>
<dbReference type="EMBL" id="QGKX02001621">
    <property type="protein sequence ID" value="KAF3501460.1"/>
    <property type="molecule type" value="Genomic_DNA"/>
</dbReference>
<organism evidence="1 2">
    <name type="scientific">Brassica cretica</name>
    <name type="common">Mustard</name>
    <dbReference type="NCBI Taxonomy" id="69181"/>
    <lineage>
        <taxon>Eukaryota</taxon>
        <taxon>Viridiplantae</taxon>
        <taxon>Streptophyta</taxon>
        <taxon>Embryophyta</taxon>
        <taxon>Tracheophyta</taxon>
        <taxon>Spermatophyta</taxon>
        <taxon>Magnoliopsida</taxon>
        <taxon>eudicotyledons</taxon>
        <taxon>Gunneridae</taxon>
        <taxon>Pentapetalae</taxon>
        <taxon>rosids</taxon>
        <taxon>malvids</taxon>
        <taxon>Brassicales</taxon>
        <taxon>Brassicaceae</taxon>
        <taxon>Brassiceae</taxon>
        <taxon>Brassica</taxon>
    </lineage>
</organism>
<name>A0A8S9NAZ9_BRACR</name>
<proteinExistence type="predicted"/>
<dbReference type="AlphaFoldDB" id="A0A8S9NAZ9"/>
<accession>A0A8S9NAZ9</accession>
<comment type="caution">
    <text evidence="1">The sequence shown here is derived from an EMBL/GenBank/DDBJ whole genome shotgun (WGS) entry which is preliminary data.</text>
</comment>
<evidence type="ECO:0000313" key="2">
    <source>
        <dbReference type="Proteomes" id="UP000712600"/>
    </source>
</evidence>